<evidence type="ECO:0000313" key="4">
    <source>
        <dbReference type="Proteomes" id="UP000470186"/>
    </source>
</evidence>
<dbReference type="AlphaFoldDB" id="A0A7X1YE46"/>
<gene>
    <name evidence="2" type="ORF">GHO30_29435</name>
    <name evidence="1" type="ORF">GHO37_12735</name>
</gene>
<name>A0A7X1YE46_9PSED</name>
<evidence type="ECO:0000313" key="3">
    <source>
        <dbReference type="Proteomes" id="UP000447574"/>
    </source>
</evidence>
<sequence length="192" mass="21724">MDINVFMTLNDFILINTKLLEISNLNLYRSESYDHPYIKVDINSPSSWSPGTSKSLSLLAGKHEDEGPILNKKQINIPRSQRIGFVDIKYGGEDEYAIGASHYGADTSLTAKIAKKELHKILKKHAHANVKNTNGDIVKNHYWTDSALASGKNWHRFIGSGEYKHKNINPGYRPTYDSEKLLQLQPKNKDIT</sequence>
<reference evidence="3 4" key="1">
    <citation type="submission" date="2019-10" db="EMBL/GenBank/DDBJ databases">
        <title>Evaluation of single-gene subtyping targets for Pseudomonas.</title>
        <authorList>
            <person name="Reichler S.J."/>
            <person name="Orsi R.H."/>
            <person name="Wiedmann M."/>
            <person name="Martin N.H."/>
            <person name="Murphy S.I."/>
        </authorList>
    </citation>
    <scope>NUCLEOTIDE SEQUENCE [LARGE SCALE GENOMIC DNA]</scope>
    <source>
        <strain evidence="2 4">FSL R10-2107</strain>
        <strain evidence="1 3">FSL R10-2932</strain>
    </source>
</reference>
<dbReference type="Proteomes" id="UP000447574">
    <property type="component" value="Unassembled WGS sequence"/>
</dbReference>
<comment type="caution">
    <text evidence="2">The sequence shown here is derived from an EMBL/GenBank/DDBJ whole genome shotgun (WGS) entry which is preliminary data.</text>
</comment>
<evidence type="ECO:0000313" key="1">
    <source>
        <dbReference type="EMBL" id="MQT75165.1"/>
    </source>
</evidence>
<proteinExistence type="predicted"/>
<keyword evidence="4" id="KW-1185">Reference proteome</keyword>
<protein>
    <submittedName>
        <fullName evidence="2">Uncharacterized protein</fullName>
    </submittedName>
</protein>
<dbReference type="RefSeq" id="WP_153351850.1">
    <property type="nucleotide sequence ID" value="NZ_JBQQLO010000147.1"/>
</dbReference>
<dbReference type="EMBL" id="WIWF01000041">
    <property type="protein sequence ID" value="MQT75165.1"/>
    <property type="molecule type" value="Genomic_DNA"/>
</dbReference>
<accession>A0A7X1YE46</accession>
<dbReference type="Proteomes" id="UP000470186">
    <property type="component" value="Unassembled WGS sequence"/>
</dbReference>
<dbReference type="EMBL" id="WIVX01000354">
    <property type="protein sequence ID" value="MQU35425.1"/>
    <property type="molecule type" value="Genomic_DNA"/>
</dbReference>
<evidence type="ECO:0000313" key="2">
    <source>
        <dbReference type="EMBL" id="MQU35425.1"/>
    </source>
</evidence>
<organism evidence="2 4">
    <name type="scientific">Pseudomonas helleri</name>
    <dbReference type="NCBI Taxonomy" id="1608996"/>
    <lineage>
        <taxon>Bacteria</taxon>
        <taxon>Pseudomonadati</taxon>
        <taxon>Pseudomonadota</taxon>
        <taxon>Gammaproteobacteria</taxon>
        <taxon>Pseudomonadales</taxon>
        <taxon>Pseudomonadaceae</taxon>
        <taxon>Pseudomonas</taxon>
    </lineage>
</organism>